<accession>A0A0J6CSL6</accession>
<dbReference type="CDD" id="cd02209">
    <property type="entry name" value="cupin_XRE_C"/>
    <property type="match status" value="1"/>
</dbReference>
<dbReference type="InterPro" id="IPR001387">
    <property type="entry name" value="Cro/C1-type_HTH"/>
</dbReference>
<organism evidence="5 6">
    <name type="scientific">Guptibacillus hwajinpoensis</name>
    <dbReference type="NCBI Taxonomy" id="208199"/>
    <lineage>
        <taxon>Bacteria</taxon>
        <taxon>Bacillati</taxon>
        <taxon>Bacillota</taxon>
        <taxon>Bacilli</taxon>
        <taxon>Bacillales</taxon>
        <taxon>Guptibacillaceae</taxon>
        <taxon>Guptibacillus</taxon>
    </lineage>
</organism>
<proteinExistence type="predicted"/>
<sequence length="189" mass="21557">METHSLTKKIGQKLKKLRLENRLSLDQLSSRCSVSKPMLAQIERGASNPTVNTLWKIANGLGVSFTTFIDEEQPLIKKVNRNEIEPLIEESGKMKVVPLFPMEPGKSFETFYIELEPGCNYNSNPHPEGVEEYLFVEEGKMTLEVDTHSYTVSTGESLRFTANYPHCYRNESQSSCKAMMIIHYPTSFR</sequence>
<dbReference type="Proteomes" id="UP000035996">
    <property type="component" value="Unassembled WGS sequence"/>
</dbReference>
<evidence type="ECO:0000256" key="1">
    <source>
        <dbReference type="ARBA" id="ARBA00023015"/>
    </source>
</evidence>
<dbReference type="PANTHER" id="PTHR46797">
    <property type="entry name" value="HTH-TYPE TRANSCRIPTIONAL REGULATOR"/>
    <property type="match status" value="1"/>
</dbReference>
<name>A0A0J6CSL6_9BACL</name>
<dbReference type="Pfam" id="PF01381">
    <property type="entry name" value="HTH_3"/>
    <property type="match status" value="1"/>
</dbReference>
<dbReference type="InterPro" id="IPR014710">
    <property type="entry name" value="RmlC-like_jellyroll"/>
</dbReference>
<dbReference type="InterPro" id="IPR011051">
    <property type="entry name" value="RmlC_Cupin_sf"/>
</dbReference>
<dbReference type="AlphaFoldDB" id="A0A0J6CSL6"/>
<keyword evidence="2" id="KW-0238">DNA-binding</keyword>
<dbReference type="GO" id="GO:0003700">
    <property type="term" value="F:DNA-binding transcription factor activity"/>
    <property type="evidence" value="ECO:0007669"/>
    <property type="project" value="TreeGrafter"/>
</dbReference>
<dbReference type="SMART" id="SM00530">
    <property type="entry name" value="HTH_XRE"/>
    <property type="match status" value="1"/>
</dbReference>
<dbReference type="InterPro" id="IPR010982">
    <property type="entry name" value="Lambda_DNA-bd_dom_sf"/>
</dbReference>
<dbReference type="PROSITE" id="PS50943">
    <property type="entry name" value="HTH_CROC1"/>
    <property type="match status" value="1"/>
</dbReference>
<protein>
    <recommendedName>
        <fullName evidence="4">HTH cro/C1-type domain-containing protein</fullName>
    </recommendedName>
</protein>
<dbReference type="InterPro" id="IPR013096">
    <property type="entry name" value="Cupin_2"/>
</dbReference>
<keyword evidence="1" id="KW-0805">Transcription regulation</keyword>
<dbReference type="Gene3D" id="1.10.260.40">
    <property type="entry name" value="lambda repressor-like DNA-binding domains"/>
    <property type="match status" value="1"/>
</dbReference>
<dbReference type="SUPFAM" id="SSF47413">
    <property type="entry name" value="lambda repressor-like DNA-binding domains"/>
    <property type="match status" value="1"/>
</dbReference>
<dbReference type="SUPFAM" id="SSF51182">
    <property type="entry name" value="RmlC-like cupins"/>
    <property type="match status" value="1"/>
</dbReference>
<dbReference type="PANTHER" id="PTHR46797:SF23">
    <property type="entry name" value="HTH-TYPE TRANSCRIPTIONAL REGULATOR SUTR"/>
    <property type="match status" value="1"/>
</dbReference>
<dbReference type="OrthoDB" id="9781521at2"/>
<evidence type="ECO:0000259" key="4">
    <source>
        <dbReference type="PROSITE" id="PS50943"/>
    </source>
</evidence>
<dbReference type="Gene3D" id="2.60.120.10">
    <property type="entry name" value="Jelly Rolls"/>
    <property type="match status" value="1"/>
</dbReference>
<dbReference type="InterPro" id="IPR050807">
    <property type="entry name" value="TransReg_Diox_bact_type"/>
</dbReference>
<gene>
    <name evidence="5" type="ORF">AB986_18825</name>
</gene>
<dbReference type="STRING" id="157733.AB986_18825"/>
<reference evidence="5" key="1">
    <citation type="submission" date="2015-06" db="EMBL/GenBank/DDBJ databases">
        <authorList>
            <person name="Liu B."/>
            <person name="Wang J."/>
            <person name="Zhu Y."/>
            <person name="Liu G."/>
            <person name="Chen Q."/>
            <person name="Zheng C."/>
            <person name="Che J."/>
            <person name="Ge C."/>
            <person name="Shi H."/>
            <person name="Pan Z."/>
            <person name="Liu X."/>
        </authorList>
    </citation>
    <scope>NUCLEOTIDE SEQUENCE [LARGE SCALE GENOMIC DNA]</scope>
    <source>
        <strain evidence="5">DSM 16346</strain>
    </source>
</reference>
<comment type="caution">
    <text evidence="5">The sequence shown here is derived from an EMBL/GenBank/DDBJ whole genome shotgun (WGS) entry which is preliminary data.</text>
</comment>
<dbReference type="RefSeq" id="WP_048313154.1">
    <property type="nucleotide sequence ID" value="NZ_CP119526.1"/>
</dbReference>
<evidence type="ECO:0000256" key="3">
    <source>
        <dbReference type="ARBA" id="ARBA00023163"/>
    </source>
</evidence>
<keyword evidence="6" id="KW-1185">Reference proteome</keyword>
<dbReference type="GO" id="GO:0005829">
    <property type="term" value="C:cytosol"/>
    <property type="evidence" value="ECO:0007669"/>
    <property type="project" value="TreeGrafter"/>
</dbReference>
<dbReference type="GO" id="GO:0003677">
    <property type="term" value="F:DNA binding"/>
    <property type="evidence" value="ECO:0007669"/>
    <property type="project" value="UniProtKB-KW"/>
</dbReference>
<evidence type="ECO:0000313" key="6">
    <source>
        <dbReference type="Proteomes" id="UP000035996"/>
    </source>
</evidence>
<dbReference type="CDD" id="cd00093">
    <property type="entry name" value="HTH_XRE"/>
    <property type="match status" value="1"/>
</dbReference>
<dbReference type="EMBL" id="LELK01000009">
    <property type="protein sequence ID" value="KMM36178.1"/>
    <property type="molecule type" value="Genomic_DNA"/>
</dbReference>
<evidence type="ECO:0000313" key="5">
    <source>
        <dbReference type="EMBL" id="KMM36178.1"/>
    </source>
</evidence>
<evidence type="ECO:0000256" key="2">
    <source>
        <dbReference type="ARBA" id="ARBA00023125"/>
    </source>
</evidence>
<dbReference type="PATRIC" id="fig|157733.3.peg.1718"/>
<feature type="domain" description="HTH cro/C1-type" evidence="4">
    <location>
        <begin position="14"/>
        <end position="68"/>
    </location>
</feature>
<keyword evidence="3" id="KW-0804">Transcription</keyword>
<dbReference type="Pfam" id="PF07883">
    <property type="entry name" value="Cupin_2"/>
    <property type="match status" value="1"/>
</dbReference>